<proteinExistence type="inferred from homology"/>
<organism evidence="6 7">
    <name type="scientific">Vibrio xiamenensis</name>
    <dbReference type="NCBI Taxonomy" id="861298"/>
    <lineage>
        <taxon>Bacteria</taxon>
        <taxon>Pseudomonadati</taxon>
        <taxon>Pseudomonadota</taxon>
        <taxon>Gammaproteobacteria</taxon>
        <taxon>Vibrionales</taxon>
        <taxon>Vibrionaceae</taxon>
        <taxon>Vibrio</taxon>
    </lineage>
</organism>
<keyword evidence="4" id="KW-0472">Membrane</keyword>
<dbReference type="PANTHER" id="PTHR38776:SF1">
    <property type="entry name" value="MLTA-INTERACTING PROTEIN-RELATED"/>
    <property type="match status" value="1"/>
</dbReference>
<reference evidence="6 7" key="1">
    <citation type="submission" date="2016-10" db="EMBL/GenBank/DDBJ databases">
        <authorList>
            <person name="de Groot N.N."/>
        </authorList>
    </citation>
    <scope>NUCLEOTIDE SEQUENCE [LARGE SCALE GENOMIC DNA]</scope>
    <source>
        <strain evidence="6 7">CGMCC 1.10228</strain>
    </source>
</reference>
<gene>
    <name evidence="6" type="ORF">SAMN04488136_13636</name>
</gene>
<dbReference type="InterPro" id="IPR010583">
    <property type="entry name" value="MipA"/>
</dbReference>
<evidence type="ECO:0000313" key="6">
    <source>
        <dbReference type="EMBL" id="SDH92770.1"/>
    </source>
</evidence>
<dbReference type="GO" id="GO:0009279">
    <property type="term" value="C:cell outer membrane"/>
    <property type="evidence" value="ECO:0007669"/>
    <property type="project" value="UniProtKB-SubCell"/>
</dbReference>
<evidence type="ECO:0000256" key="3">
    <source>
        <dbReference type="ARBA" id="ARBA00022729"/>
    </source>
</evidence>
<evidence type="ECO:0000256" key="4">
    <source>
        <dbReference type="ARBA" id="ARBA00023136"/>
    </source>
</evidence>
<comment type="subcellular location">
    <subcellularLocation>
        <location evidence="1">Cell outer membrane</location>
    </subcellularLocation>
</comment>
<dbReference type="RefSeq" id="WP_176765668.1">
    <property type="nucleotide sequence ID" value="NZ_FNDD01000036.1"/>
</dbReference>
<sequence length="270" mass="30366">MLNKQISALGTGYRWLSAGCRQLMLGMCLLLLYISVRPALAIDLPQITLGPIASYSPDVYHGSDREVNPFLMIGYESKYVFVRGLSAGVRLRPLASAQNIIFRVRYDNRTFKPQDSDDARMRLLDERKETVLAGASYQLRLPFGLFDIGGGTDIGDHHNGLYAEATLLVPLGWQRWRVSPQIGYTYNSDRINNYYYGVSKAEAARSGLKAFDADWDGQYFIGVSGTYSLQPNLLIMASVRYSNLDHDLEQSPMLRRTVMTSGYVGVAYRF</sequence>
<protein>
    <submittedName>
        <fullName evidence="6">Outer membrane protein</fullName>
    </submittedName>
</protein>
<dbReference type="EMBL" id="FNDD01000036">
    <property type="protein sequence ID" value="SDH92770.1"/>
    <property type="molecule type" value="Genomic_DNA"/>
</dbReference>
<dbReference type="Proteomes" id="UP000198854">
    <property type="component" value="Unassembled WGS sequence"/>
</dbReference>
<keyword evidence="5" id="KW-0998">Cell outer membrane</keyword>
<dbReference type="Pfam" id="PF06629">
    <property type="entry name" value="MipA"/>
    <property type="match status" value="1"/>
</dbReference>
<evidence type="ECO:0000313" key="7">
    <source>
        <dbReference type="Proteomes" id="UP000198854"/>
    </source>
</evidence>
<accession>A0A1G8GEL0</accession>
<dbReference type="PANTHER" id="PTHR38776">
    <property type="entry name" value="MLTA-INTERACTING PROTEIN-RELATED"/>
    <property type="match status" value="1"/>
</dbReference>
<dbReference type="AlphaFoldDB" id="A0A1G8GEL0"/>
<comment type="similarity">
    <text evidence="2">Belongs to the MipA/OmpV family.</text>
</comment>
<evidence type="ECO:0000256" key="2">
    <source>
        <dbReference type="ARBA" id="ARBA00005722"/>
    </source>
</evidence>
<keyword evidence="3" id="KW-0732">Signal</keyword>
<name>A0A1G8GEL0_9VIBR</name>
<evidence type="ECO:0000256" key="5">
    <source>
        <dbReference type="ARBA" id="ARBA00023237"/>
    </source>
</evidence>
<dbReference type="STRING" id="861298.SAMN04488136_13636"/>
<keyword evidence="7" id="KW-1185">Reference proteome</keyword>
<evidence type="ECO:0000256" key="1">
    <source>
        <dbReference type="ARBA" id="ARBA00004442"/>
    </source>
</evidence>